<proteinExistence type="predicted"/>
<evidence type="ECO:0000313" key="3">
    <source>
        <dbReference type="Proteomes" id="UP000474175"/>
    </source>
</evidence>
<dbReference type="AlphaFoldDB" id="A0A6L9L5P3"/>
<dbReference type="RefSeq" id="WP_163948294.1">
    <property type="nucleotide sequence ID" value="NZ_JAAFZH010000004.1"/>
</dbReference>
<dbReference type="Pfam" id="PF03374">
    <property type="entry name" value="ANT"/>
    <property type="match status" value="1"/>
</dbReference>
<evidence type="ECO:0000313" key="2">
    <source>
        <dbReference type="EMBL" id="NDU95720.1"/>
    </source>
</evidence>
<comment type="caution">
    <text evidence="2">The sequence shown here is derived from an EMBL/GenBank/DDBJ whole genome shotgun (WGS) entry which is preliminary data.</text>
</comment>
<dbReference type="GO" id="GO:0003677">
    <property type="term" value="F:DNA binding"/>
    <property type="evidence" value="ECO:0007669"/>
    <property type="project" value="InterPro"/>
</dbReference>
<keyword evidence="3" id="KW-1185">Reference proteome</keyword>
<sequence length="131" mass="14958">MKTVLQHAYQNRSTTYTNTSTNSRYLELLEELVRMEKARMKLNADCTEYLISTIGLDLGIAAKTLNLMLHKAGVLRMTRAGWVLTGDYQDAGYAFYKIPPVQTKSAKTRHTIMWTEKGRALVTSIARQTRR</sequence>
<accession>A0A6L9L5P3</accession>
<dbReference type="EMBL" id="JAAFZH010000004">
    <property type="protein sequence ID" value="NDU95720.1"/>
    <property type="molecule type" value="Genomic_DNA"/>
</dbReference>
<protein>
    <recommendedName>
        <fullName evidence="1">Antirepressor protein C-terminal domain-containing protein</fullName>
    </recommendedName>
</protein>
<evidence type="ECO:0000259" key="1">
    <source>
        <dbReference type="Pfam" id="PF03374"/>
    </source>
</evidence>
<name>A0A6L9L5P3_9BACT</name>
<dbReference type="InterPro" id="IPR005039">
    <property type="entry name" value="Ant_C"/>
</dbReference>
<reference evidence="2 3" key="1">
    <citation type="submission" date="2020-02" db="EMBL/GenBank/DDBJ databases">
        <title>Draft genome sequence of two Spirosoma agri KCTC 52727 and Spirosoma terrae KCTC 52035.</title>
        <authorList>
            <person name="Rojas J."/>
            <person name="Ambika Manirajan B."/>
            <person name="Suarez C."/>
            <person name="Ratering S."/>
            <person name="Schnell S."/>
        </authorList>
    </citation>
    <scope>NUCLEOTIDE SEQUENCE [LARGE SCALE GENOMIC DNA]</scope>
    <source>
        <strain evidence="2 3">KCTC 52035</strain>
    </source>
</reference>
<feature type="domain" description="Antirepressor protein C-terminal" evidence="1">
    <location>
        <begin position="48"/>
        <end position="122"/>
    </location>
</feature>
<dbReference type="Proteomes" id="UP000474175">
    <property type="component" value="Unassembled WGS sequence"/>
</dbReference>
<organism evidence="2 3">
    <name type="scientific">Spirosoma terrae</name>
    <dbReference type="NCBI Taxonomy" id="1968276"/>
    <lineage>
        <taxon>Bacteria</taxon>
        <taxon>Pseudomonadati</taxon>
        <taxon>Bacteroidota</taxon>
        <taxon>Cytophagia</taxon>
        <taxon>Cytophagales</taxon>
        <taxon>Cytophagaceae</taxon>
        <taxon>Spirosoma</taxon>
    </lineage>
</organism>
<gene>
    <name evidence="2" type="ORF">GK108_12625</name>
</gene>